<dbReference type="Proteomes" id="UP000314294">
    <property type="component" value="Unassembled WGS sequence"/>
</dbReference>
<sequence>MCTSSVQSVVGITIGATPHPAAHSRRTFLLLWALPGRSVSLERRPTDWLPHSREPWKAHRQAVQKRKAQSARLHTPSCFTAWQRAGRRQRGHGFRHSSLKRRLEVLDWAWTFFSAERFSRASLVSASLTLSAPASCETTITNQQGSDTR</sequence>
<accession>A0A4Z2J706</accession>
<comment type="caution">
    <text evidence="1">The sequence shown here is derived from an EMBL/GenBank/DDBJ whole genome shotgun (WGS) entry which is preliminary data.</text>
</comment>
<dbReference type="EMBL" id="SRLO01000020">
    <property type="protein sequence ID" value="TNN85458.1"/>
    <property type="molecule type" value="Genomic_DNA"/>
</dbReference>
<dbReference type="AlphaFoldDB" id="A0A4Z2J706"/>
<keyword evidence="2" id="KW-1185">Reference proteome</keyword>
<proteinExistence type="predicted"/>
<protein>
    <submittedName>
        <fullName evidence="1">Uncharacterized protein</fullName>
    </submittedName>
</protein>
<evidence type="ECO:0000313" key="2">
    <source>
        <dbReference type="Proteomes" id="UP000314294"/>
    </source>
</evidence>
<evidence type="ECO:0000313" key="1">
    <source>
        <dbReference type="EMBL" id="TNN85458.1"/>
    </source>
</evidence>
<name>A0A4Z2J706_9TELE</name>
<organism evidence="1 2">
    <name type="scientific">Liparis tanakae</name>
    <name type="common">Tanaka's snailfish</name>
    <dbReference type="NCBI Taxonomy" id="230148"/>
    <lineage>
        <taxon>Eukaryota</taxon>
        <taxon>Metazoa</taxon>
        <taxon>Chordata</taxon>
        <taxon>Craniata</taxon>
        <taxon>Vertebrata</taxon>
        <taxon>Euteleostomi</taxon>
        <taxon>Actinopterygii</taxon>
        <taxon>Neopterygii</taxon>
        <taxon>Teleostei</taxon>
        <taxon>Neoteleostei</taxon>
        <taxon>Acanthomorphata</taxon>
        <taxon>Eupercaria</taxon>
        <taxon>Perciformes</taxon>
        <taxon>Cottioidei</taxon>
        <taxon>Cottales</taxon>
        <taxon>Liparidae</taxon>
        <taxon>Liparis</taxon>
    </lineage>
</organism>
<reference evidence="1 2" key="1">
    <citation type="submission" date="2019-03" db="EMBL/GenBank/DDBJ databases">
        <title>First draft genome of Liparis tanakae, snailfish: a comprehensive survey of snailfish specific genes.</title>
        <authorList>
            <person name="Kim W."/>
            <person name="Song I."/>
            <person name="Jeong J.-H."/>
            <person name="Kim D."/>
            <person name="Kim S."/>
            <person name="Ryu S."/>
            <person name="Song J.Y."/>
            <person name="Lee S.K."/>
        </authorList>
    </citation>
    <scope>NUCLEOTIDE SEQUENCE [LARGE SCALE GENOMIC DNA]</scope>
    <source>
        <tissue evidence="1">Muscle</tissue>
    </source>
</reference>
<gene>
    <name evidence="1" type="ORF">EYF80_004090</name>
</gene>